<name>A3LQ65_PICST</name>
<dbReference type="eggNOG" id="KOG1142">
    <property type="taxonomic scope" value="Eukaryota"/>
</dbReference>
<dbReference type="EMBL" id="CP000496">
    <property type="protein sequence ID" value="ABN65157.2"/>
    <property type="molecule type" value="Genomic_DNA"/>
</dbReference>
<keyword evidence="11" id="KW-1185">Reference proteome</keyword>
<feature type="compositionally biased region" description="Polar residues" evidence="8">
    <location>
        <begin position="37"/>
        <end position="51"/>
    </location>
</feature>
<dbReference type="SUPFAM" id="SSF47113">
    <property type="entry name" value="Histone-fold"/>
    <property type="match status" value="1"/>
</dbReference>
<dbReference type="OMA" id="QQMPIPP"/>
<evidence type="ECO:0000256" key="5">
    <source>
        <dbReference type="ARBA" id="ARBA00023242"/>
    </source>
</evidence>
<reference evidence="10 11" key="1">
    <citation type="journal article" date="2007" name="Nat. Biotechnol.">
        <title>Genome sequence of the lignocellulose-bioconverting and xylose-fermenting yeast Pichia stipitis.</title>
        <authorList>
            <person name="Jeffries T.W."/>
            <person name="Grigoriev I.V."/>
            <person name="Grimwood J."/>
            <person name="Laplaza J.M."/>
            <person name="Aerts A."/>
            <person name="Salamov A."/>
            <person name="Schmutz J."/>
            <person name="Lindquist E."/>
            <person name="Dehal P."/>
            <person name="Shapiro H."/>
            <person name="Jin Y.S."/>
            <person name="Passoth V."/>
            <person name="Richardson P.M."/>
        </authorList>
    </citation>
    <scope>NUCLEOTIDE SEQUENCE [LARGE SCALE GENOMIC DNA]</scope>
    <source>
        <strain evidence="11">ATCC 58785 / CBS 6054 / NBRC 10063 / NRRL Y-11545</strain>
    </source>
</reference>
<dbReference type="Gene3D" id="1.10.20.10">
    <property type="entry name" value="Histone, subunit A"/>
    <property type="match status" value="1"/>
</dbReference>
<feature type="compositionally biased region" description="Low complexity" evidence="8">
    <location>
        <begin position="21"/>
        <end position="36"/>
    </location>
</feature>
<dbReference type="KEGG" id="pic:PICST_70126"/>
<keyword evidence="5" id="KW-0539">Nucleus</keyword>
<evidence type="ECO:0000256" key="1">
    <source>
        <dbReference type="ARBA" id="ARBA00004123"/>
    </source>
</evidence>
<comment type="subcellular location">
    <subcellularLocation>
        <location evidence="1">Nucleus</location>
    </subcellularLocation>
</comment>
<dbReference type="GO" id="GO:0003677">
    <property type="term" value="F:DNA binding"/>
    <property type="evidence" value="ECO:0007669"/>
    <property type="project" value="TreeGrafter"/>
</dbReference>
<dbReference type="InterPro" id="IPR037794">
    <property type="entry name" value="TAF12"/>
</dbReference>
<dbReference type="CDD" id="cd07981">
    <property type="entry name" value="HFD_TAF12"/>
    <property type="match status" value="1"/>
</dbReference>
<evidence type="ECO:0000259" key="9">
    <source>
        <dbReference type="Pfam" id="PF03847"/>
    </source>
</evidence>
<feature type="compositionally biased region" description="Polar residues" evidence="8">
    <location>
        <begin position="151"/>
        <end position="164"/>
    </location>
</feature>
<feature type="region of interest" description="Disordered" evidence="8">
    <location>
        <begin position="1"/>
        <end position="51"/>
    </location>
</feature>
<keyword evidence="3" id="KW-0805">Transcription regulation</keyword>
<evidence type="ECO:0000256" key="3">
    <source>
        <dbReference type="ARBA" id="ARBA00023015"/>
    </source>
</evidence>
<dbReference type="PANTHER" id="PTHR12264">
    <property type="entry name" value="TRANSCRIPTION INITIATION FACTOR TFIID SUBUNIT 12"/>
    <property type="match status" value="1"/>
</dbReference>
<proteinExistence type="inferred from homology"/>
<dbReference type="OrthoDB" id="2193432at2759"/>
<dbReference type="STRING" id="322104.A3LQ65"/>
<feature type="compositionally biased region" description="Polar residues" evidence="8">
    <location>
        <begin position="176"/>
        <end position="193"/>
    </location>
</feature>
<dbReference type="InterPro" id="IPR009072">
    <property type="entry name" value="Histone-fold"/>
</dbReference>
<keyword evidence="4" id="KW-0804">Transcription</keyword>
<feature type="compositionally biased region" description="Polar residues" evidence="8">
    <location>
        <begin position="356"/>
        <end position="373"/>
    </location>
</feature>
<comment type="similarity">
    <text evidence="2">Belongs to the TAF12 family.</text>
</comment>
<dbReference type="RefSeq" id="XP_001383186.2">
    <property type="nucleotide sequence ID" value="XM_001383149.1"/>
</dbReference>
<feature type="compositionally biased region" description="Polar residues" evidence="8">
    <location>
        <begin position="288"/>
        <end position="324"/>
    </location>
</feature>
<dbReference type="GeneID" id="4837589"/>
<organism evidence="10 11">
    <name type="scientific">Scheffersomyces stipitis (strain ATCC 58785 / CBS 6054 / NBRC 10063 / NRRL Y-11545)</name>
    <name type="common">Yeast</name>
    <name type="synonym">Pichia stipitis</name>
    <dbReference type="NCBI Taxonomy" id="322104"/>
    <lineage>
        <taxon>Eukaryota</taxon>
        <taxon>Fungi</taxon>
        <taxon>Dikarya</taxon>
        <taxon>Ascomycota</taxon>
        <taxon>Saccharomycotina</taxon>
        <taxon>Pichiomycetes</taxon>
        <taxon>Debaryomycetaceae</taxon>
        <taxon>Scheffersomyces</taxon>
    </lineage>
</organism>
<dbReference type="GO" id="GO:0046982">
    <property type="term" value="F:protein heterodimerization activity"/>
    <property type="evidence" value="ECO:0007669"/>
    <property type="project" value="InterPro"/>
</dbReference>
<dbReference type="GO" id="GO:0005669">
    <property type="term" value="C:transcription factor TFIID complex"/>
    <property type="evidence" value="ECO:0007669"/>
    <property type="project" value="InterPro"/>
</dbReference>
<gene>
    <name evidence="10" type="primary">TAF122</name>
    <name evidence="10" type="ORF">PICST_70126</name>
</gene>
<dbReference type="PANTHER" id="PTHR12264:SF21">
    <property type="entry name" value="TRANSCRIPTION INITIATION FACTOR TFIID SUBUNIT 12"/>
    <property type="match status" value="1"/>
</dbReference>
<dbReference type="InterPro" id="IPR003228">
    <property type="entry name" value="TFIID_TAF12_dom"/>
</dbReference>
<evidence type="ECO:0000256" key="7">
    <source>
        <dbReference type="ARBA" id="ARBA00093657"/>
    </source>
</evidence>
<dbReference type="AlphaFoldDB" id="A3LQ65"/>
<dbReference type="Pfam" id="PF03847">
    <property type="entry name" value="TFIID_20kDa"/>
    <property type="match status" value="1"/>
</dbReference>
<evidence type="ECO:0000256" key="6">
    <source>
        <dbReference type="ARBA" id="ARBA00075089"/>
    </source>
</evidence>
<evidence type="ECO:0000313" key="11">
    <source>
        <dbReference type="Proteomes" id="UP000002258"/>
    </source>
</evidence>
<feature type="region of interest" description="Disordered" evidence="8">
    <location>
        <begin position="268"/>
        <end position="373"/>
    </location>
</feature>
<accession>A3LQ65</accession>
<feature type="compositionally biased region" description="Polar residues" evidence="8">
    <location>
        <begin position="1"/>
        <end position="14"/>
    </location>
</feature>
<evidence type="ECO:0000313" key="10">
    <source>
        <dbReference type="EMBL" id="ABN65157.2"/>
    </source>
</evidence>
<dbReference type="GO" id="GO:0000124">
    <property type="term" value="C:SAGA complex"/>
    <property type="evidence" value="ECO:0007669"/>
    <property type="project" value="InterPro"/>
</dbReference>
<sequence>MESTNAPDSAQPSPDTGGLSGSASATASVSISNASTGTSTPSIPNIEPNQAAQLAQRFTNEIELAKAAGSDVEKAKQHYQKAESIKRILISYRAQKKAKQDAANSSANADSNTNSNGNSNSNSSTNLNSSLTNNPSNPTTSNDSNASSASKSISAVQSPASAIQSPVPVPSVASLADTSSQLPQVSRPQTPSEINTKAVTIDLFNQVRSSLQDLLKKIQVLEDSKTAETDPTRIESTNTELAKLKPKVSQYQKIAVYMKNQLIQQGKLSANGGPLSQAMSSQPSPSPVNSTRPSTGENTPVVQPLTSKTDSKPEISNSKLSNDSKFVAPASSDQPGAQSGVQSSSFVAARTGPLGSLTNPIDSSTQRPQPFTATSSYSALGRAAIPTSTSAANLRTTSSFVSRPGIGNGIRPGLGMHSATDFNSYSTLSSIHSNTSSNFSDNGGRVLTKRKLVDLVNNIGMDEGDAKTTMDNDVEEILLDLADEFISSVTGFACQIAKHRKVDKVDIRDFQLHLERNWGIKVPDFSLDETKSVRKWTPSADYAAKVSEIESAQSNGNETSKVDFSSKK</sequence>
<dbReference type="InParanoid" id="A3LQ65"/>
<dbReference type="HOGENOM" id="CLU_021602_1_0_1"/>
<dbReference type="GO" id="GO:0051123">
    <property type="term" value="P:RNA polymerase II preinitiation complex assembly"/>
    <property type="evidence" value="ECO:0007669"/>
    <property type="project" value="TreeGrafter"/>
</dbReference>
<feature type="domain" description="Transcription initiation factor TFIID subunit 12" evidence="9">
    <location>
        <begin position="448"/>
        <end position="519"/>
    </location>
</feature>
<feature type="compositionally biased region" description="Polar residues" evidence="8">
    <location>
        <begin position="331"/>
        <end position="346"/>
    </location>
</feature>
<protein>
    <recommendedName>
        <fullName evidence="6">TBP-associated factor 12</fullName>
    </recommendedName>
    <alternativeName>
        <fullName evidence="7">Transcription initiation factor TFIID subunit 12</fullName>
    </alternativeName>
</protein>
<evidence type="ECO:0000256" key="2">
    <source>
        <dbReference type="ARBA" id="ARBA00007530"/>
    </source>
</evidence>
<feature type="region of interest" description="Disordered" evidence="8">
    <location>
        <begin position="94"/>
        <end position="193"/>
    </location>
</feature>
<dbReference type="FunFam" id="1.10.20.10:FF:000011">
    <property type="entry name" value="Transcription initiation factor TFIID subunit 12"/>
    <property type="match status" value="1"/>
</dbReference>
<feature type="compositionally biased region" description="Low complexity" evidence="8">
    <location>
        <begin position="102"/>
        <end position="150"/>
    </location>
</feature>
<evidence type="ECO:0000256" key="8">
    <source>
        <dbReference type="SAM" id="MobiDB-lite"/>
    </source>
</evidence>
<evidence type="ECO:0000256" key="4">
    <source>
        <dbReference type="ARBA" id="ARBA00023163"/>
    </source>
</evidence>
<feature type="compositionally biased region" description="Low complexity" evidence="8">
    <location>
        <begin position="274"/>
        <end position="283"/>
    </location>
</feature>
<dbReference type="GO" id="GO:0017025">
    <property type="term" value="F:TBP-class protein binding"/>
    <property type="evidence" value="ECO:0007669"/>
    <property type="project" value="TreeGrafter"/>
</dbReference>
<dbReference type="Proteomes" id="UP000002258">
    <property type="component" value="Chromosome 2"/>
</dbReference>